<keyword evidence="4" id="KW-0238">DNA-binding</keyword>
<dbReference type="GO" id="GO:0016987">
    <property type="term" value="F:sigma factor activity"/>
    <property type="evidence" value="ECO:0007669"/>
    <property type="project" value="UniProtKB-KW"/>
</dbReference>
<dbReference type="InterPro" id="IPR013325">
    <property type="entry name" value="RNA_pol_sigma_r2"/>
</dbReference>
<dbReference type="InterPro" id="IPR013249">
    <property type="entry name" value="RNA_pol_sigma70_r4_t2"/>
</dbReference>
<keyword evidence="3" id="KW-0731">Sigma factor</keyword>
<dbReference type="PANTHER" id="PTHR43133:SF8">
    <property type="entry name" value="RNA POLYMERASE SIGMA FACTOR HI_1459-RELATED"/>
    <property type="match status" value="1"/>
</dbReference>
<dbReference type="Proteomes" id="UP000775179">
    <property type="component" value="Unassembled WGS sequence"/>
</dbReference>
<dbReference type="GO" id="GO:0003677">
    <property type="term" value="F:DNA binding"/>
    <property type="evidence" value="ECO:0007669"/>
    <property type="project" value="UniProtKB-KW"/>
</dbReference>
<evidence type="ECO:0000256" key="4">
    <source>
        <dbReference type="ARBA" id="ARBA00023125"/>
    </source>
</evidence>
<dbReference type="NCBIfam" id="TIGR02937">
    <property type="entry name" value="sigma70-ECF"/>
    <property type="match status" value="1"/>
</dbReference>
<dbReference type="Gene3D" id="1.10.10.10">
    <property type="entry name" value="Winged helix-like DNA-binding domain superfamily/Winged helix DNA-binding domain"/>
    <property type="match status" value="1"/>
</dbReference>
<feature type="domain" description="RNA polymerase sigma-70 region 2" evidence="6">
    <location>
        <begin position="35"/>
        <end position="89"/>
    </location>
</feature>
<gene>
    <name evidence="8" type="ORF">K4H94_08395</name>
</gene>
<evidence type="ECO:0000256" key="5">
    <source>
        <dbReference type="ARBA" id="ARBA00023163"/>
    </source>
</evidence>
<accession>A0ABD4RI24</accession>
<dbReference type="InterPro" id="IPR007627">
    <property type="entry name" value="RNA_pol_sigma70_r2"/>
</dbReference>
<dbReference type="Pfam" id="PF08281">
    <property type="entry name" value="Sigma70_r4_2"/>
    <property type="match status" value="1"/>
</dbReference>
<evidence type="ECO:0000256" key="3">
    <source>
        <dbReference type="ARBA" id="ARBA00023082"/>
    </source>
</evidence>
<proteinExistence type="inferred from homology"/>
<reference evidence="8 9" key="1">
    <citation type="submission" date="2021-08" db="EMBL/GenBank/DDBJ databases">
        <title>Genome sequence analysis of Clostridium chauvoei strains of European origin and evaluation of typing options for outbreak investigations.</title>
        <authorList>
            <person name="Abdel-Glil M."/>
            <person name="Thomas P."/>
            <person name="Seyboldt C."/>
        </authorList>
    </citation>
    <scope>NUCLEOTIDE SEQUENCE [LARGE SCALE GENOMIC DNA]</scope>
    <source>
        <strain evidence="8 9">S0260-09</strain>
    </source>
</reference>
<name>A0ABD4RI24_9CLOT</name>
<evidence type="ECO:0000313" key="9">
    <source>
        <dbReference type="Proteomes" id="UP000775179"/>
    </source>
</evidence>
<comment type="caution">
    <text evidence="8">The sequence shown here is derived from an EMBL/GenBank/DDBJ whole genome shotgun (WGS) entry which is preliminary data.</text>
</comment>
<dbReference type="GeneID" id="66302242"/>
<dbReference type="RefSeq" id="WP_021876236.1">
    <property type="nucleotide sequence ID" value="NZ_CP018624.1"/>
</dbReference>
<dbReference type="Pfam" id="PF04542">
    <property type="entry name" value="Sigma70_r2"/>
    <property type="match status" value="1"/>
</dbReference>
<dbReference type="InterPro" id="IPR039425">
    <property type="entry name" value="RNA_pol_sigma-70-like"/>
</dbReference>
<keyword evidence="5" id="KW-0804">Transcription</keyword>
<dbReference type="SUPFAM" id="SSF88946">
    <property type="entry name" value="Sigma2 domain of RNA polymerase sigma factors"/>
    <property type="match status" value="1"/>
</dbReference>
<dbReference type="InterPro" id="IPR013324">
    <property type="entry name" value="RNA_pol_sigma_r3/r4-like"/>
</dbReference>
<dbReference type="PANTHER" id="PTHR43133">
    <property type="entry name" value="RNA POLYMERASE ECF-TYPE SIGMA FACTO"/>
    <property type="match status" value="1"/>
</dbReference>
<dbReference type="InterPro" id="IPR014284">
    <property type="entry name" value="RNA_pol_sigma-70_dom"/>
</dbReference>
<evidence type="ECO:0000259" key="7">
    <source>
        <dbReference type="Pfam" id="PF08281"/>
    </source>
</evidence>
<evidence type="ECO:0000256" key="1">
    <source>
        <dbReference type="ARBA" id="ARBA00010641"/>
    </source>
</evidence>
<evidence type="ECO:0000259" key="6">
    <source>
        <dbReference type="Pfam" id="PF04542"/>
    </source>
</evidence>
<dbReference type="Gene3D" id="1.10.1740.10">
    <property type="match status" value="1"/>
</dbReference>
<dbReference type="KEGG" id="cchv:BTM20_10205"/>
<feature type="domain" description="RNA polymerase sigma factor 70 region 4 type 2" evidence="7">
    <location>
        <begin position="121"/>
        <end position="173"/>
    </location>
</feature>
<dbReference type="SUPFAM" id="SSF88659">
    <property type="entry name" value="Sigma3 and sigma4 domains of RNA polymerase sigma factors"/>
    <property type="match status" value="1"/>
</dbReference>
<dbReference type="InterPro" id="IPR036388">
    <property type="entry name" value="WH-like_DNA-bd_sf"/>
</dbReference>
<evidence type="ECO:0000313" key="8">
    <source>
        <dbReference type="EMBL" id="MBX7291042.1"/>
    </source>
</evidence>
<comment type="similarity">
    <text evidence="1">Belongs to the sigma-70 factor family. ECF subfamily.</text>
</comment>
<organism evidence="8 9">
    <name type="scientific">Clostridium chauvoei</name>
    <dbReference type="NCBI Taxonomy" id="46867"/>
    <lineage>
        <taxon>Bacteria</taxon>
        <taxon>Bacillati</taxon>
        <taxon>Bacillota</taxon>
        <taxon>Clostridia</taxon>
        <taxon>Eubacteriales</taxon>
        <taxon>Clostridiaceae</taxon>
        <taxon>Clostridium</taxon>
    </lineage>
</organism>
<evidence type="ECO:0000256" key="2">
    <source>
        <dbReference type="ARBA" id="ARBA00023015"/>
    </source>
</evidence>
<sequence>MKVNERNFILELRKGNEKALDYVIDNYGWIIKSIVKKHLYGLVNSQDECINDILMAVWLNIESFDENRSEFKNWIAGVAKYKSIDYKRKYLKDLEYENIDDLNISVEAGIQEDIMAKELDEEVSSLLNCLKKEDRELFIKLYVEEMEVDEVSKKTGLKRDVIYNRISRGKRKIKDLFKLVEVRGH</sequence>
<dbReference type="EMBL" id="JAIFTX010000016">
    <property type="protein sequence ID" value="MBX7291042.1"/>
    <property type="molecule type" value="Genomic_DNA"/>
</dbReference>
<protein>
    <submittedName>
        <fullName evidence="8">Sigma-70 family RNA polymerase sigma factor</fullName>
    </submittedName>
</protein>
<dbReference type="AlphaFoldDB" id="A0ABD4RI24"/>
<keyword evidence="2" id="KW-0805">Transcription regulation</keyword>